<dbReference type="InterPro" id="IPR015943">
    <property type="entry name" value="WD40/YVTN_repeat-like_dom_sf"/>
</dbReference>
<proteinExistence type="predicted"/>
<evidence type="ECO:0000313" key="2">
    <source>
        <dbReference type="EMBL" id="TGZ78547.1"/>
    </source>
</evidence>
<accession>A0A4S2MSB9</accession>
<dbReference type="InParanoid" id="A0A4S2MSB9"/>
<reference evidence="2 3" key="1">
    <citation type="submission" date="2019-04" db="EMBL/GenBank/DDBJ databases">
        <title>Comparative genomics and transcriptomics to analyze fruiting body development in filamentous ascomycetes.</title>
        <authorList>
            <consortium name="DOE Joint Genome Institute"/>
            <person name="Lutkenhaus R."/>
            <person name="Traeger S."/>
            <person name="Breuer J."/>
            <person name="Kuo A."/>
            <person name="Lipzen A."/>
            <person name="Pangilinan J."/>
            <person name="Dilworth D."/>
            <person name="Sandor L."/>
            <person name="Poggeler S."/>
            <person name="Barry K."/>
            <person name="Grigoriev I.V."/>
            <person name="Nowrousian M."/>
        </authorList>
    </citation>
    <scope>NUCLEOTIDE SEQUENCE [LARGE SCALE GENOMIC DNA]</scope>
    <source>
        <strain evidence="2 3">CBS 389.68</strain>
    </source>
</reference>
<dbReference type="EMBL" id="ML220140">
    <property type="protein sequence ID" value="TGZ78547.1"/>
    <property type="molecule type" value="Genomic_DNA"/>
</dbReference>
<dbReference type="InterPro" id="IPR050358">
    <property type="entry name" value="RSE1/DDB1/CFT1"/>
</dbReference>
<sequence length="641" mass="70551">MISSAFLIVTEISTFVARAADVLSGNATFSQVYIPAPPRGGGLITAWARPIRHPVYAGDHDDIYLAMENGDIYFIEADTKGHNLIQTATKASHLDCAIDTAFASLDNGLDSHDILVAGGAMSSGGVYLVEIRPFPVSTEAKLEETVTNWAPVMDFDLLNPTRQASSNSTSTTTTTIIAGADRDRVYACTGRGDHGAITELRYGVQARILSSADYVPGIIRLFILPDAAGRGYFVLAAFADHSQLLFLNPAGEEEWCECVEEGLGMEAQTLAAGGFEAAGSGSRGGEVREWAVQVTLNAVTVAELRGERYVAEKMEIDEMEPRGRRLQRTCQDGESIVAAAVMEGFVLIVTRTGVPRKEVSLNLAAIMVREESEEFLTQWGTPVSLGDSPTFRRGDEQHGRMIALVGTRHATVRLYHCDPAAGLIEMWEQDSGEDRRESGLFFCESSAIIHTATAAMMLCGLRNGTVLVFKLEVKDDGLKLYRQREIKFGPIPIQIHLDARRKDSAFVLAGPELYRFDLPHDVFRGTQIVFKDTSSDPAIQAIVQVDNSSNTDNIIVGAMRDQIFYADIGQSERLCGRRLRLYETPRRMLFFRHHDQSELRVFVVACSREVVEMAAGRTTETVAYSTLRFLDPISWVLHLSH</sequence>
<dbReference type="Pfam" id="PF10433">
    <property type="entry name" value="Beta-prop_RSE1_1st"/>
    <property type="match status" value="1"/>
</dbReference>
<dbReference type="PANTHER" id="PTHR10644">
    <property type="entry name" value="DNA REPAIR/RNA PROCESSING CPSF FAMILY"/>
    <property type="match status" value="1"/>
</dbReference>
<protein>
    <recommendedName>
        <fullName evidence="1">RSE1/DDB1/CPSF1 first beta-propeller domain-containing protein</fullName>
    </recommendedName>
</protein>
<dbReference type="OrthoDB" id="20774at2759"/>
<dbReference type="InterPro" id="IPR018846">
    <property type="entry name" value="Beta-prop_RSE1/DDB1/CPSF1_1st"/>
</dbReference>
<dbReference type="Proteomes" id="UP000298138">
    <property type="component" value="Unassembled WGS sequence"/>
</dbReference>
<dbReference type="Gene3D" id="2.130.10.10">
    <property type="entry name" value="YVTN repeat-like/Quinoprotein amine dehydrogenase"/>
    <property type="match status" value="1"/>
</dbReference>
<evidence type="ECO:0000259" key="1">
    <source>
        <dbReference type="Pfam" id="PF10433"/>
    </source>
</evidence>
<dbReference type="AlphaFoldDB" id="A0A4S2MSB9"/>
<dbReference type="STRING" id="341454.A0A4S2MSB9"/>
<name>A0A4S2MSB9_9PEZI</name>
<organism evidence="2 3">
    <name type="scientific">Ascodesmis nigricans</name>
    <dbReference type="NCBI Taxonomy" id="341454"/>
    <lineage>
        <taxon>Eukaryota</taxon>
        <taxon>Fungi</taxon>
        <taxon>Dikarya</taxon>
        <taxon>Ascomycota</taxon>
        <taxon>Pezizomycotina</taxon>
        <taxon>Pezizomycetes</taxon>
        <taxon>Pezizales</taxon>
        <taxon>Ascodesmidaceae</taxon>
        <taxon>Ascodesmis</taxon>
    </lineage>
</organism>
<gene>
    <name evidence="2" type="ORF">EX30DRAFT_309836</name>
</gene>
<evidence type="ECO:0000313" key="3">
    <source>
        <dbReference type="Proteomes" id="UP000298138"/>
    </source>
</evidence>
<feature type="domain" description="RSE1/DDB1/CPSF1 first beta-propeller" evidence="1">
    <location>
        <begin position="23"/>
        <end position="129"/>
    </location>
</feature>
<keyword evidence="3" id="KW-1185">Reference proteome</keyword>